<reference evidence="1 2" key="1">
    <citation type="submission" date="2022-05" db="EMBL/GenBank/DDBJ databases">
        <title>Novel Pseudomonas spp. Isolated from a Rainbow Trout Aquaculture Facility.</title>
        <authorList>
            <person name="Testerman T."/>
            <person name="Graf J."/>
        </authorList>
    </citation>
    <scope>NUCLEOTIDE SEQUENCE [LARGE SCALE GENOMIC DNA]</scope>
    <source>
        <strain evidence="1 2">ID1042</strain>
    </source>
</reference>
<protein>
    <submittedName>
        <fullName evidence="1">Uncharacterized protein</fullName>
    </submittedName>
</protein>
<organism evidence="1 2">
    <name type="scientific">Pseudomonas shahriarae</name>
    <dbReference type="NCBI Taxonomy" id="2745512"/>
    <lineage>
        <taxon>Bacteria</taxon>
        <taxon>Pseudomonadati</taxon>
        <taxon>Pseudomonadota</taxon>
        <taxon>Gammaproteobacteria</taxon>
        <taxon>Pseudomonadales</taxon>
        <taxon>Pseudomonadaceae</taxon>
        <taxon>Pseudomonas</taxon>
    </lineage>
</organism>
<proteinExistence type="predicted"/>
<accession>A0A9X4HCK3</accession>
<evidence type="ECO:0000313" key="2">
    <source>
        <dbReference type="Proteomes" id="UP001148185"/>
    </source>
</evidence>
<evidence type="ECO:0000313" key="1">
    <source>
        <dbReference type="EMBL" id="MDD1011145.1"/>
    </source>
</evidence>
<sequence length="112" mass="12462">MKSYPRLVALLRETMTLTTGEAEALTRGVEAEAVSRCGGIANVVRRAFALRHYAALRVLLARYPKAQDKTAFAIDTGFTGKRRVLVDDGKVVSHGHLAWDVFLTRIRTKQPH</sequence>
<name>A0A9X4HCK3_9PSED</name>
<comment type="caution">
    <text evidence="1">The sequence shown here is derived from an EMBL/GenBank/DDBJ whole genome shotgun (WGS) entry which is preliminary data.</text>
</comment>
<gene>
    <name evidence="1" type="ORF">M5G27_27105</name>
</gene>
<dbReference type="EMBL" id="JAMDHA010000037">
    <property type="protein sequence ID" value="MDD1011145.1"/>
    <property type="molecule type" value="Genomic_DNA"/>
</dbReference>
<dbReference type="Proteomes" id="UP001148185">
    <property type="component" value="Unassembled WGS sequence"/>
</dbReference>
<dbReference type="RefSeq" id="WP_231669716.1">
    <property type="nucleotide sequence ID" value="NZ_JAMDHA010000037.1"/>
</dbReference>
<dbReference type="AlphaFoldDB" id="A0A9X4HCK3"/>
<keyword evidence="2" id="KW-1185">Reference proteome</keyword>